<evidence type="ECO:0000313" key="1">
    <source>
        <dbReference type="EMBL" id="MCW7505872.1"/>
    </source>
</evidence>
<organism evidence="1 2">
    <name type="scientific">Leptospira paudalimensis</name>
    <dbReference type="NCBI Taxonomy" id="2950024"/>
    <lineage>
        <taxon>Bacteria</taxon>
        <taxon>Pseudomonadati</taxon>
        <taxon>Spirochaetota</taxon>
        <taxon>Spirochaetia</taxon>
        <taxon>Leptospirales</taxon>
        <taxon>Leptospiraceae</taxon>
        <taxon>Leptospira</taxon>
    </lineage>
</organism>
<name>A0ABT3MBW7_9LEPT</name>
<accession>A0ABT3MBW7</accession>
<dbReference type="RefSeq" id="WP_265359465.1">
    <property type="nucleotide sequence ID" value="NZ_JAMQPR010000002.1"/>
</dbReference>
<comment type="caution">
    <text evidence="1">The sequence shown here is derived from an EMBL/GenBank/DDBJ whole genome shotgun (WGS) entry which is preliminary data.</text>
</comment>
<dbReference type="EMBL" id="JAMQPR010000002">
    <property type="protein sequence ID" value="MCW7505872.1"/>
    <property type="molecule type" value="Genomic_DNA"/>
</dbReference>
<evidence type="ECO:0008006" key="3">
    <source>
        <dbReference type="Google" id="ProtNLM"/>
    </source>
</evidence>
<protein>
    <recommendedName>
        <fullName evidence="3">Lipoprotein</fullName>
    </recommendedName>
</protein>
<dbReference type="Proteomes" id="UP001208794">
    <property type="component" value="Unassembled WGS sequence"/>
</dbReference>
<sequence length="197" mass="22150">MIVANLKSVLVISILVTLSMMCNSTDRSNVINYESKGNLKVINPINCIALSELKSNITPPDLYYGIRNCIENENYSFGFKLQALAGVYGRYDSLRVTDTTAHQANTTLRINFLGNLSESKISKYQEFVKNNYISNSENMEALCKEIITIGKPNYFPDYMISHGLRGYSVGNNGINESFNGEASWKQTLDSYLHCKIE</sequence>
<evidence type="ECO:0000313" key="2">
    <source>
        <dbReference type="Proteomes" id="UP001208794"/>
    </source>
</evidence>
<proteinExistence type="predicted"/>
<reference evidence="1 2" key="1">
    <citation type="submission" date="2022-06" db="EMBL/GenBank/DDBJ databases">
        <title>Leptospira isolates from biofilms formed at urban environments.</title>
        <authorList>
            <person name="Ribeiro P.S."/>
            <person name="Sousa T."/>
            <person name="Carvalho N."/>
            <person name="Aburjaile F."/>
            <person name="Neves F."/>
            <person name="Oliveira D."/>
            <person name="Blanco L."/>
            <person name="Lima J."/>
            <person name="Costa F."/>
            <person name="Brenig B."/>
            <person name="Soares S."/>
            <person name="Ramos R."/>
            <person name="Goes-Neto A."/>
            <person name="Matiuzzi M."/>
            <person name="Azevedo V."/>
            <person name="Ristow P."/>
        </authorList>
    </citation>
    <scope>NUCLEOTIDE SEQUENCE [LARGE SCALE GENOMIC DNA]</scope>
    <source>
        <strain evidence="1 2">VSF14</strain>
    </source>
</reference>
<gene>
    <name evidence="1" type="ORF">ND855_17200</name>
</gene>
<keyword evidence="2" id="KW-1185">Reference proteome</keyword>